<dbReference type="Gene3D" id="1.20.120.1760">
    <property type="match status" value="1"/>
</dbReference>
<reference evidence="17" key="1">
    <citation type="submission" date="2014-07" db="EMBL/GenBank/DDBJ databases">
        <authorList>
            <person name="Martin A.A"/>
            <person name="De Silva N."/>
        </authorList>
    </citation>
    <scope>NUCLEOTIDE SEQUENCE</scope>
</reference>
<dbReference type="InterPro" id="IPR000462">
    <property type="entry name" value="CDP-OH_P_trans"/>
</dbReference>
<evidence type="ECO:0000256" key="12">
    <source>
        <dbReference type="ARBA" id="ARBA00037890"/>
    </source>
</evidence>
<dbReference type="InterPro" id="IPR043130">
    <property type="entry name" value="CDP-OH_PTrfase_TM_dom"/>
</dbReference>
<evidence type="ECO:0000256" key="7">
    <source>
        <dbReference type="ARBA" id="ARBA00023209"/>
    </source>
</evidence>
<dbReference type="FunFam" id="1.20.120.1760:FF:000002">
    <property type="entry name" value="Choline/ethanolamine phosphotransferase 1"/>
    <property type="match status" value="1"/>
</dbReference>
<dbReference type="GO" id="GO:0005794">
    <property type="term" value="C:Golgi apparatus"/>
    <property type="evidence" value="ECO:0007669"/>
    <property type="project" value="TreeGrafter"/>
</dbReference>
<protein>
    <recommendedName>
        <fullName evidence="13">diacylglycerol cholinephosphotransferase</fullName>
        <ecNumber evidence="13">2.7.8.2</ecNumber>
    </recommendedName>
</protein>
<feature type="transmembrane region" description="Helical" evidence="16">
    <location>
        <begin position="408"/>
        <end position="434"/>
    </location>
</feature>
<evidence type="ECO:0000256" key="8">
    <source>
        <dbReference type="ARBA" id="ARBA00023264"/>
    </source>
</evidence>
<comment type="catalytic activity">
    <reaction evidence="10">
        <text>1,2-dioctanoyl-sn-glycerol + CDP-choline = 1,2-dioctanoyl-sn-glycero-3-phosphocholine + CMP + H(+)</text>
        <dbReference type="Rhea" id="RHEA:54232"/>
        <dbReference type="ChEBI" id="CHEBI:15378"/>
        <dbReference type="ChEBI" id="CHEBI:58779"/>
        <dbReference type="ChEBI" id="CHEBI:60377"/>
        <dbReference type="ChEBI" id="CHEBI:76979"/>
        <dbReference type="ChEBI" id="CHEBI:78228"/>
    </reaction>
    <physiologicalReaction direction="left-to-right" evidence="10">
        <dbReference type="Rhea" id="RHEA:54233"/>
    </physiologicalReaction>
</comment>
<dbReference type="PANTHER" id="PTHR10414">
    <property type="entry name" value="ETHANOLAMINEPHOSPHOTRANSFERASE"/>
    <property type="match status" value="1"/>
</dbReference>
<evidence type="ECO:0000256" key="2">
    <source>
        <dbReference type="ARBA" id="ARBA00010441"/>
    </source>
</evidence>
<dbReference type="AlphaFoldDB" id="A0A0K0F8Z9"/>
<keyword evidence="7" id="KW-0443">Lipid metabolism</keyword>
<evidence type="ECO:0000256" key="4">
    <source>
        <dbReference type="ARBA" id="ARBA00022692"/>
    </source>
</evidence>
<keyword evidence="8" id="KW-1208">Phospholipid metabolism</keyword>
<dbReference type="PROSITE" id="PS00379">
    <property type="entry name" value="CDP_ALCOHOL_P_TRANSF"/>
    <property type="match status" value="1"/>
</dbReference>
<keyword evidence="5 16" id="KW-1133">Transmembrane helix</keyword>
<reference evidence="18" key="2">
    <citation type="submission" date="2015-08" db="UniProtKB">
        <authorList>
            <consortium name="WormBaseParasite"/>
        </authorList>
    </citation>
    <scope>IDENTIFICATION</scope>
</reference>
<keyword evidence="17" id="KW-1185">Reference proteome</keyword>
<keyword evidence="6 16" id="KW-0472">Membrane</keyword>
<comment type="subcellular location">
    <subcellularLocation>
        <location evidence="1">Membrane</location>
        <topology evidence="1">Multi-pass membrane protein</topology>
    </subcellularLocation>
</comment>
<evidence type="ECO:0000256" key="10">
    <source>
        <dbReference type="ARBA" id="ARBA00036651"/>
    </source>
</evidence>
<feature type="transmembrane region" description="Helical" evidence="16">
    <location>
        <begin position="276"/>
        <end position="295"/>
    </location>
</feature>
<dbReference type="EC" id="2.7.8.2" evidence="13"/>
<dbReference type="Proteomes" id="UP000035680">
    <property type="component" value="Unassembled WGS sequence"/>
</dbReference>
<dbReference type="PANTHER" id="PTHR10414:SF37">
    <property type="entry name" value="BB IN A BOXCAR, ISOFORM C"/>
    <property type="match status" value="1"/>
</dbReference>
<dbReference type="GO" id="GO:0005789">
    <property type="term" value="C:endoplasmic reticulum membrane"/>
    <property type="evidence" value="ECO:0007669"/>
    <property type="project" value="TreeGrafter"/>
</dbReference>
<evidence type="ECO:0000256" key="6">
    <source>
        <dbReference type="ARBA" id="ARBA00023136"/>
    </source>
</evidence>
<keyword evidence="4 16" id="KW-0812">Transmembrane</keyword>
<evidence type="ECO:0000256" key="5">
    <source>
        <dbReference type="ARBA" id="ARBA00022989"/>
    </source>
</evidence>
<accession>A0A0K0F8Z9</accession>
<feature type="transmembrane region" description="Helical" evidence="16">
    <location>
        <begin position="346"/>
        <end position="362"/>
    </location>
</feature>
<organism evidence="17 18">
    <name type="scientific">Strongyloides venezuelensis</name>
    <name type="common">Threadworm</name>
    <dbReference type="NCBI Taxonomy" id="75913"/>
    <lineage>
        <taxon>Eukaryota</taxon>
        <taxon>Metazoa</taxon>
        <taxon>Ecdysozoa</taxon>
        <taxon>Nematoda</taxon>
        <taxon>Chromadorea</taxon>
        <taxon>Rhabditida</taxon>
        <taxon>Tylenchina</taxon>
        <taxon>Panagrolaimomorpha</taxon>
        <taxon>Strongyloidoidea</taxon>
        <taxon>Strongyloididae</taxon>
        <taxon>Strongyloides</taxon>
    </lineage>
</organism>
<feature type="transmembrane region" description="Helical" evidence="16">
    <location>
        <begin position="316"/>
        <end position="334"/>
    </location>
</feature>
<evidence type="ECO:0000256" key="9">
    <source>
        <dbReference type="ARBA" id="ARBA00036100"/>
    </source>
</evidence>
<evidence type="ECO:0000256" key="1">
    <source>
        <dbReference type="ARBA" id="ARBA00004141"/>
    </source>
</evidence>
<comment type="pathway">
    <text evidence="12">Phospholipid metabolism; phosphatidylcholine biosynthesis; phosphatidylcholine from phosphocholine: step 2/2.</text>
</comment>
<evidence type="ECO:0000313" key="17">
    <source>
        <dbReference type="Proteomes" id="UP000035680"/>
    </source>
</evidence>
<dbReference type="STRING" id="75913.A0A0K0F8Z9"/>
<evidence type="ECO:0000256" key="16">
    <source>
        <dbReference type="SAM" id="Phobius"/>
    </source>
</evidence>
<dbReference type="Pfam" id="PF01066">
    <property type="entry name" value="CDP-OH_P_transf"/>
    <property type="match status" value="1"/>
</dbReference>
<sequence>MSSKLMLKTKCFVVSFYSEMEDLKVNLNMAIRDKYSSRRKIITEERPPIYSFLEGIYSNIKYFFERYLERDCILSHEEITRLGNHKYSASDNSILVNLFFRNFWDWLIQFFPTWLAPNTITLIGLIINLITVLTLSKFCYTATEIAPNYAYLIAAIGLFLYQTLDALDGKQARRTQSSSPLGELFDHGCDSMTQVFVTLNICYALQLGEYFSLVFITNLISVVLFYCAQWQTYCTGVMKFGKFDVTEAQWTVITVLLMTAFFGPQIWTYHLFGLPLKFYCICFSLFMAIVQFLGYMKGVFTEGVGKNGSTVAGTSVLFPVCPILATCVPFWMIYFKSTTGVFEKNITLFVLCFGAVGAKATNRLVIAHMSKSELSIWDWIYLAPISIILNQYYDNYFSEYKVLLSVTIYAYISLLIFCITVCNQFCNHLNIYCFKMGKREGNMKAASVYLKKL</sequence>
<evidence type="ECO:0000256" key="13">
    <source>
        <dbReference type="ARBA" id="ARBA00038987"/>
    </source>
</evidence>
<name>A0A0K0F8Z9_STRVS</name>
<dbReference type="GO" id="GO:0004307">
    <property type="term" value="F:ethanolaminephosphotransferase activity"/>
    <property type="evidence" value="ECO:0007669"/>
    <property type="project" value="TreeGrafter"/>
</dbReference>
<dbReference type="PIRSF" id="PIRSF015665">
    <property type="entry name" value="CHOPT"/>
    <property type="match status" value="1"/>
</dbReference>
<feature type="transmembrane region" description="Helical" evidence="16">
    <location>
        <begin position="248"/>
        <end position="270"/>
    </location>
</feature>
<evidence type="ECO:0000256" key="3">
    <source>
        <dbReference type="ARBA" id="ARBA00022679"/>
    </source>
</evidence>
<dbReference type="GO" id="GO:0004142">
    <property type="term" value="F:diacylglycerol cholinephosphotransferase activity"/>
    <property type="evidence" value="ECO:0007669"/>
    <property type="project" value="UniProtKB-EC"/>
</dbReference>
<evidence type="ECO:0000256" key="14">
    <source>
        <dbReference type="ARBA" id="ARBA00048570"/>
    </source>
</evidence>
<comment type="catalytic activity">
    <reaction evidence="11">
        <text>1-hexadecanoyl-2-(9Z-octadecenoyl)-sn-glycerol + CDP-choline = 1-hexadecanoyl-2-(9Z-octadecenoyl)-sn-glycero-3-phosphocholine + CMP + H(+)</text>
        <dbReference type="Rhea" id="RHEA:54244"/>
        <dbReference type="ChEBI" id="CHEBI:15378"/>
        <dbReference type="ChEBI" id="CHEBI:58779"/>
        <dbReference type="ChEBI" id="CHEBI:60377"/>
        <dbReference type="ChEBI" id="CHEBI:73001"/>
        <dbReference type="ChEBI" id="CHEBI:75466"/>
    </reaction>
    <physiologicalReaction direction="left-to-right" evidence="11">
        <dbReference type="Rhea" id="RHEA:54245"/>
    </physiologicalReaction>
</comment>
<feature type="transmembrane region" description="Helical" evidence="16">
    <location>
        <begin position="114"/>
        <end position="136"/>
    </location>
</feature>
<keyword evidence="3 15" id="KW-0808">Transferase</keyword>
<dbReference type="GO" id="GO:0006646">
    <property type="term" value="P:phosphatidylethanolamine biosynthetic process"/>
    <property type="evidence" value="ECO:0007669"/>
    <property type="project" value="TreeGrafter"/>
</dbReference>
<evidence type="ECO:0000256" key="11">
    <source>
        <dbReference type="ARBA" id="ARBA00036890"/>
    </source>
</evidence>
<evidence type="ECO:0000256" key="15">
    <source>
        <dbReference type="RuleBase" id="RU003750"/>
    </source>
</evidence>
<dbReference type="InterPro" id="IPR048254">
    <property type="entry name" value="CDP_ALCOHOL_P_TRANSF_CS"/>
</dbReference>
<feature type="transmembrane region" description="Helical" evidence="16">
    <location>
        <begin position="374"/>
        <end position="393"/>
    </location>
</feature>
<keyword evidence="7" id="KW-0594">Phospholipid biosynthesis</keyword>
<keyword evidence="7" id="KW-0444">Lipid biosynthesis</keyword>
<dbReference type="WBParaSite" id="SVE_0530000.1">
    <property type="protein sequence ID" value="SVE_0530000.1"/>
    <property type="gene ID" value="SVE_0530000"/>
</dbReference>
<comment type="catalytic activity">
    <reaction evidence="9">
        <text>1-hexadecanoyl-2-(4Z,7Z,10Z,13Z,16Z,19Z-docosahexaenoyl)-sn-glycerol + CDP-choline = 1-hexadecanoyl-2-(4Z,7Z,10Z,13Z,16Z,19Z-docosahexaenoyl)-sn-glycero-3-phosphocholine + CMP + H(+)</text>
        <dbReference type="Rhea" id="RHEA:54332"/>
        <dbReference type="ChEBI" id="CHEBI:15378"/>
        <dbReference type="ChEBI" id="CHEBI:58779"/>
        <dbReference type="ChEBI" id="CHEBI:60377"/>
        <dbReference type="ChEBI" id="CHEBI:74963"/>
        <dbReference type="ChEBI" id="CHEBI:82949"/>
    </reaction>
    <physiologicalReaction direction="left-to-right" evidence="9">
        <dbReference type="Rhea" id="RHEA:54333"/>
    </physiologicalReaction>
</comment>
<comment type="catalytic activity">
    <reaction evidence="14">
        <text>CDP-choline + a 1,2-diacyl-sn-glycerol = a 1,2-diacyl-sn-glycero-3-phosphocholine + CMP + H(+)</text>
        <dbReference type="Rhea" id="RHEA:32939"/>
        <dbReference type="ChEBI" id="CHEBI:15378"/>
        <dbReference type="ChEBI" id="CHEBI:17815"/>
        <dbReference type="ChEBI" id="CHEBI:57643"/>
        <dbReference type="ChEBI" id="CHEBI:58779"/>
        <dbReference type="ChEBI" id="CHEBI:60377"/>
        <dbReference type="EC" id="2.7.8.2"/>
    </reaction>
    <physiologicalReaction direction="left-to-right" evidence="14">
        <dbReference type="Rhea" id="RHEA:32940"/>
    </physiologicalReaction>
</comment>
<proteinExistence type="inferred from homology"/>
<feature type="transmembrane region" description="Helical" evidence="16">
    <location>
        <begin position="148"/>
        <end position="164"/>
    </location>
</feature>
<feature type="transmembrane region" description="Helical" evidence="16">
    <location>
        <begin position="210"/>
        <end position="228"/>
    </location>
</feature>
<evidence type="ECO:0000313" key="18">
    <source>
        <dbReference type="WBParaSite" id="SVE_0530000.1"/>
    </source>
</evidence>
<comment type="similarity">
    <text evidence="2 15">Belongs to the CDP-alcohol phosphatidyltransferase class-I family.</text>
</comment>
<dbReference type="InterPro" id="IPR014472">
    <property type="entry name" value="CHOPT"/>
</dbReference>